<dbReference type="NCBIfam" id="NF033857">
    <property type="entry name" value="BPSL0067_fam"/>
    <property type="match status" value="1"/>
</dbReference>
<reference evidence="3" key="1">
    <citation type="submission" date="2025-08" db="UniProtKB">
        <authorList>
            <consortium name="RefSeq"/>
        </authorList>
    </citation>
    <scope>IDENTIFICATION</scope>
</reference>
<dbReference type="InterPro" id="IPR047746">
    <property type="entry name" value="Dae2/Tae2-like"/>
</dbReference>
<evidence type="ECO:0000313" key="3">
    <source>
        <dbReference type="RefSeq" id="XP_003744121.1"/>
    </source>
</evidence>
<feature type="signal peptide" evidence="1">
    <location>
        <begin position="1"/>
        <end position="24"/>
    </location>
</feature>
<evidence type="ECO:0000313" key="2">
    <source>
        <dbReference type="Proteomes" id="UP000694867"/>
    </source>
</evidence>
<dbReference type="RefSeq" id="XP_003744121.1">
    <property type="nucleotide sequence ID" value="XM_003744073.1"/>
</dbReference>
<organism evidence="2 3">
    <name type="scientific">Galendromus occidentalis</name>
    <name type="common">western predatory mite</name>
    <dbReference type="NCBI Taxonomy" id="34638"/>
    <lineage>
        <taxon>Eukaryota</taxon>
        <taxon>Metazoa</taxon>
        <taxon>Ecdysozoa</taxon>
        <taxon>Arthropoda</taxon>
        <taxon>Chelicerata</taxon>
        <taxon>Arachnida</taxon>
        <taxon>Acari</taxon>
        <taxon>Parasitiformes</taxon>
        <taxon>Mesostigmata</taxon>
        <taxon>Gamasina</taxon>
        <taxon>Phytoseioidea</taxon>
        <taxon>Phytoseiidae</taxon>
        <taxon>Typhlodrominae</taxon>
        <taxon>Galendromus</taxon>
    </lineage>
</organism>
<keyword evidence="1" id="KW-0732">Signal</keyword>
<proteinExistence type="predicted"/>
<dbReference type="Proteomes" id="UP000694867">
    <property type="component" value="Unplaced"/>
</dbReference>
<keyword evidence="2" id="KW-1185">Reference proteome</keyword>
<accession>A0AAJ6VXT1</accession>
<sequence>MKMGVTPLVLVVSIAFSLNCEVDAMCHDVASALGSWVGDGSAAALIKTKCVGMNRGTNSWRKGAKVRGICNSIPRSTPVATFVGKKFRGHAGIFVRCSRDGIHIYDQTPMRTLGIRMIPWRGSIVSRNAENYFVIH</sequence>
<feature type="chain" id="PRO_5042615568" evidence="1">
    <location>
        <begin position="25"/>
        <end position="136"/>
    </location>
</feature>
<name>A0AAJ6VXT1_9ACAR</name>
<dbReference type="AlphaFoldDB" id="A0AAJ6VXT1"/>
<evidence type="ECO:0000256" key="1">
    <source>
        <dbReference type="SAM" id="SignalP"/>
    </source>
</evidence>
<protein>
    <submittedName>
        <fullName evidence="3">Uncharacterized protein LOC100902502</fullName>
    </submittedName>
</protein>
<gene>
    <name evidence="3" type="primary">LOC100902502</name>
</gene>
<dbReference type="KEGG" id="goe:100902502"/>
<dbReference type="GeneID" id="100902502"/>